<name>A0A5P3XIK1_PARBF</name>
<dbReference type="InterPro" id="IPR011867">
    <property type="entry name" value="ModB_ABC"/>
</dbReference>
<feature type="transmembrane region" description="Helical" evidence="9">
    <location>
        <begin position="134"/>
        <end position="155"/>
    </location>
</feature>
<evidence type="ECO:0000256" key="8">
    <source>
        <dbReference type="ARBA" id="ARBA00023136"/>
    </source>
</evidence>
<dbReference type="NCBIfam" id="TIGR02141">
    <property type="entry name" value="modB_ABC"/>
    <property type="match status" value="1"/>
</dbReference>
<keyword evidence="4 10" id="KW-1003">Cell membrane</keyword>
<keyword evidence="6 9" id="KW-0812">Transmembrane</keyword>
<dbReference type="PROSITE" id="PS50928">
    <property type="entry name" value="ABC_TM1"/>
    <property type="match status" value="1"/>
</dbReference>
<evidence type="ECO:0000256" key="9">
    <source>
        <dbReference type="RuleBase" id="RU363032"/>
    </source>
</evidence>
<keyword evidence="7 9" id="KW-1133">Transmembrane helix</keyword>
<keyword evidence="5 10" id="KW-0500">Molybdenum</keyword>
<dbReference type="Gene3D" id="1.10.3720.10">
    <property type="entry name" value="MetI-like"/>
    <property type="match status" value="1"/>
</dbReference>
<evidence type="ECO:0000256" key="4">
    <source>
        <dbReference type="ARBA" id="ARBA00022475"/>
    </source>
</evidence>
<reference evidence="12 13" key="1">
    <citation type="submission" date="2018-09" db="EMBL/GenBank/DDBJ databases">
        <title>A clostridial neurotoxin that targets Anopheles mosquitoes.</title>
        <authorList>
            <person name="Contreras E."/>
            <person name="Masuyer G."/>
            <person name="Qureshi N."/>
            <person name="Chawla S."/>
            <person name="Lim H.L."/>
            <person name="Chen J."/>
            <person name="Stenmark P."/>
            <person name="Gill S."/>
        </authorList>
    </citation>
    <scope>NUCLEOTIDE SEQUENCE [LARGE SCALE GENOMIC DNA]</scope>
    <source>
        <strain evidence="12 13">Cbm</strain>
    </source>
</reference>
<organism evidence="12 13">
    <name type="scientific">Paraclostridium bifermentans</name>
    <name type="common">Clostridium bifermentans</name>
    <dbReference type="NCBI Taxonomy" id="1490"/>
    <lineage>
        <taxon>Bacteria</taxon>
        <taxon>Bacillati</taxon>
        <taxon>Bacillota</taxon>
        <taxon>Clostridia</taxon>
        <taxon>Peptostreptococcales</taxon>
        <taxon>Peptostreptococcaceae</taxon>
        <taxon>Paraclostridium</taxon>
    </lineage>
</organism>
<comment type="similarity">
    <text evidence="2 10">Belongs to the binding-protein-dependent transport system permease family. CysTW subfamily.</text>
</comment>
<keyword evidence="3 9" id="KW-0813">Transport</keyword>
<dbReference type="Pfam" id="PF00528">
    <property type="entry name" value="BPD_transp_1"/>
    <property type="match status" value="1"/>
</dbReference>
<dbReference type="Proteomes" id="UP000326961">
    <property type="component" value="Chromosome"/>
</dbReference>
<evidence type="ECO:0000256" key="7">
    <source>
        <dbReference type="ARBA" id="ARBA00022989"/>
    </source>
</evidence>
<keyword evidence="8 9" id="KW-0472">Membrane</keyword>
<feature type="transmembrane region" description="Helical" evidence="9">
    <location>
        <begin position="6"/>
        <end position="29"/>
    </location>
</feature>
<dbReference type="InterPro" id="IPR000515">
    <property type="entry name" value="MetI-like"/>
</dbReference>
<evidence type="ECO:0000313" key="13">
    <source>
        <dbReference type="Proteomes" id="UP000326961"/>
    </source>
</evidence>
<dbReference type="GO" id="GO:0015098">
    <property type="term" value="F:molybdate ion transmembrane transporter activity"/>
    <property type="evidence" value="ECO:0007669"/>
    <property type="project" value="UniProtKB-UniRule"/>
</dbReference>
<dbReference type="SUPFAM" id="SSF161098">
    <property type="entry name" value="MetI-like"/>
    <property type="match status" value="1"/>
</dbReference>
<dbReference type="GO" id="GO:0005886">
    <property type="term" value="C:plasma membrane"/>
    <property type="evidence" value="ECO:0007669"/>
    <property type="project" value="UniProtKB-SubCell"/>
</dbReference>
<gene>
    <name evidence="12" type="primary">modB</name>
    <name evidence="12" type="ORF">D4A35_15395</name>
</gene>
<protein>
    <recommendedName>
        <fullName evidence="10">Molybdenum transport system permease</fullName>
    </recommendedName>
</protein>
<accession>A0A5P3XIK1</accession>
<comment type="function">
    <text evidence="10">Part of the binding-protein-dependent transport system for molybdenum; probably responsible for the translocation of the substrate across the membrane.</text>
</comment>
<dbReference type="InterPro" id="IPR035906">
    <property type="entry name" value="MetI-like_sf"/>
</dbReference>
<evidence type="ECO:0000259" key="11">
    <source>
        <dbReference type="PROSITE" id="PS50928"/>
    </source>
</evidence>
<feature type="transmembrane region" description="Helical" evidence="9">
    <location>
        <begin position="191"/>
        <end position="212"/>
    </location>
</feature>
<feature type="transmembrane region" description="Helical" evidence="9">
    <location>
        <begin position="83"/>
        <end position="102"/>
    </location>
</feature>
<evidence type="ECO:0000256" key="6">
    <source>
        <dbReference type="ARBA" id="ARBA00022692"/>
    </source>
</evidence>
<evidence type="ECO:0000256" key="3">
    <source>
        <dbReference type="ARBA" id="ARBA00022448"/>
    </source>
</evidence>
<feature type="domain" description="ABC transmembrane type-1" evidence="11">
    <location>
        <begin position="6"/>
        <end position="210"/>
    </location>
</feature>
<dbReference type="CDD" id="cd06261">
    <property type="entry name" value="TM_PBP2"/>
    <property type="match status" value="1"/>
</dbReference>
<evidence type="ECO:0000256" key="2">
    <source>
        <dbReference type="ARBA" id="ARBA00007069"/>
    </source>
</evidence>
<dbReference type="PANTHER" id="PTHR30183">
    <property type="entry name" value="MOLYBDENUM TRANSPORT SYSTEM PERMEASE PROTEIN MODB"/>
    <property type="match status" value="1"/>
</dbReference>
<dbReference type="PANTHER" id="PTHR30183:SF3">
    <property type="entry name" value="MOLYBDENUM TRANSPORT SYSTEM PERMEASE PROTEIN MODB"/>
    <property type="match status" value="1"/>
</dbReference>
<dbReference type="EMBL" id="CP032452">
    <property type="protein sequence ID" value="QEZ70209.1"/>
    <property type="molecule type" value="Genomic_DNA"/>
</dbReference>
<dbReference type="AlphaFoldDB" id="A0A5P3XIK1"/>
<evidence type="ECO:0000256" key="10">
    <source>
        <dbReference type="RuleBase" id="RU365097"/>
    </source>
</evidence>
<proteinExistence type="inferred from homology"/>
<comment type="subcellular location">
    <subcellularLocation>
        <location evidence="1 9">Cell membrane</location>
        <topology evidence="1 9">Multi-pass membrane protein</topology>
    </subcellularLocation>
</comment>
<sequence>MDISPLIISIKTSLVATLITFILGIVISYKIFWYKGRYESLIDTMLTLPLVLPPTVVGFFILITIGKNGPVGMILKTIDINLIFTWTATVISAVIVSFPIMYRSLKSSFEQIDNNMIFAAKTLGLSEKEIFMKIMLPISYPGIIGAVILSFARAIGEFGATLMIAGNIPGKTQTMPIAIFFAVESGDMNKAMIWVMIIIGISSIVITISNFISKSRDKKFGKGN</sequence>
<feature type="transmembrane region" description="Helical" evidence="9">
    <location>
        <begin position="41"/>
        <end position="63"/>
    </location>
</feature>
<evidence type="ECO:0000256" key="1">
    <source>
        <dbReference type="ARBA" id="ARBA00004651"/>
    </source>
</evidence>
<evidence type="ECO:0000256" key="5">
    <source>
        <dbReference type="ARBA" id="ARBA00022505"/>
    </source>
</evidence>
<dbReference type="RefSeq" id="WP_150887116.1">
    <property type="nucleotide sequence ID" value="NZ_CP032452.1"/>
</dbReference>
<evidence type="ECO:0000313" key="12">
    <source>
        <dbReference type="EMBL" id="QEZ70209.1"/>
    </source>
</evidence>